<evidence type="ECO:0000313" key="3">
    <source>
        <dbReference type="Proteomes" id="UP000283269"/>
    </source>
</evidence>
<reference evidence="2 3" key="1">
    <citation type="journal article" date="2018" name="Evol. Lett.">
        <title>Horizontal gene cluster transfer increased hallucinogenic mushroom diversity.</title>
        <authorList>
            <person name="Reynolds H.T."/>
            <person name="Vijayakumar V."/>
            <person name="Gluck-Thaler E."/>
            <person name="Korotkin H.B."/>
            <person name="Matheny P.B."/>
            <person name="Slot J.C."/>
        </authorList>
    </citation>
    <scope>NUCLEOTIDE SEQUENCE [LARGE SCALE GENOMIC DNA]</scope>
    <source>
        <strain evidence="2 3">2631</strain>
    </source>
</reference>
<dbReference type="STRING" id="93625.A0A409X5C7"/>
<gene>
    <name evidence="2" type="ORF">CVT25_001678</name>
</gene>
<dbReference type="PANTHER" id="PTHR43735:SF2">
    <property type="entry name" value="FE-REGULATED PROTEIN 8"/>
    <property type="match status" value="1"/>
</dbReference>
<dbReference type="Gene3D" id="3.50.50.100">
    <property type="match status" value="1"/>
</dbReference>
<dbReference type="OrthoDB" id="202203at2759"/>
<dbReference type="InterPro" id="IPR023753">
    <property type="entry name" value="FAD/NAD-binding_dom"/>
</dbReference>
<dbReference type="PRINTS" id="PR00368">
    <property type="entry name" value="FADPNR"/>
</dbReference>
<dbReference type="GO" id="GO:0005737">
    <property type="term" value="C:cytoplasm"/>
    <property type="evidence" value="ECO:0007669"/>
    <property type="project" value="TreeGrafter"/>
</dbReference>
<sequence>MGGGLAPTSETKTIVVLGAAYGGARAAQILAAGVPEGWKVILIDRNSHANHVYVMPRYTVLPGHEYKAFIPYDKVFLVDPPKSEHIRLHAQVISIRPHHIKLSRSFPELGFPTDTITFDYAIYALGSHLPPPLNLWGPSSYKYLESPKSNETFDTEVKYTGLKAQACDWFKEKQKVIKDAPTVLVVGGGALGIQFATDIKSVYPEKEVTLLHSRSRLLPRFDEGMHDEISSSCEAMGINLILGERLDLGSIEKGEAKTNEAGQKIVRTVTGRKIAADLLLLCTGQAPNTGLLKAMDPTTVSDSTGLVHVLKTMQIYSPTQNITGEESSSLVDALDKLSVDAEKALGPMATSYPHIFAIGDAADAFGAIPAGHNAYSQGELASRNIIRLIKASESKSDADAVDEPLEEYAPGLPAIKVSLGLTRAVYQVGPNIGLKTDGVPDLQAALIWPFFGQKVEKDEDMIP</sequence>
<dbReference type="Proteomes" id="UP000283269">
    <property type="component" value="Unassembled WGS sequence"/>
</dbReference>
<dbReference type="GO" id="GO:0050660">
    <property type="term" value="F:flavin adenine dinucleotide binding"/>
    <property type="evidence" value="ECO:0007669"/>
    <property type="project" value="TreeGrafter"/>
</dbReference>
<accession>A0A409X5C7</accession>
<protein>
    <recommendedName>
        <fullName evidence="1">FAD/NAD(P)-binding domain-containing protein</fullName>
    </recommendedName>
</protein>
<organism evidence="2 3">
    <name type="scientific">Psilocybe cyanescens</name>
    <dbReference type="NCBI Taxonomy" id="93625"/>
    <lineage>
        <taxon>Eukaryota</taxon>
        <taxon>Fungi</taxon>
        <taxon>Dikarya</taxon>
        <taxon>Basidiomycota</taxon>
        <taxon>Agaricomycotina</taxon>
        <taxon>Agaricomycetes</taxon>
        <taxon>Agaricomycetidae</taxon>
        <taxon>Agaricales</taxon>
        <taxon>Agaricineae</taxon>
        <taxon>Strophariaceae</taxon>
        <taxon>Psilocybe</taxon>
    </lineage>
</organism>
<dbReference type="GO" id="GO:0004174">
    <property type="term" value="F:electron-transferring-flavoprotein dehydrogenase activity"/>
    <property type="evidence" value="ECO:0007669"/>
    <property type="project" value="TreeGrafter"/>
</dbReference>
<dbReference type="PANTHER" id="PTHR43735">
    <property type="entry name" value="APOPTOSIS-INDUCING FACTOR 1"/>
    <property type="match status" value="1"/>
</dbReference>
<feature type="domain" description="FAD/NAD(P)-binding" evidence="1">
    <location>
        <begin position="13"/>
        <end position="299"/>
    </location>
</feature>
<evidence type="ECO:0000313" key="2">
    <source>
        <dbReference type="EMBL" id="PPQ85979.1"/>
    </source>
</evidence>
<dbReference type="AlphaFoldDB" id="A0A409X5C7"/>
<dbReference type="InParanoid" id="A0A409X5C7"/>
<dbReference type="EMBL" id="NHYD01002585">
    <property type="protein sequence ID" value="PPQ85979.1"/>
    <property type="molecule type" value="Genomic_DNA"/>
</dbReference>
<comment type="caution">
    <text evidence="2">The sequence shown here is derived from an EMBL/GenBank/DDBJ whole genome shotgun (WGS) entry which is preliminary data.</text>
</comment>
<keyword evidence="3" id="KW-1185">Reference proteome</keyword>
<evidence type="ECO:0000259" key="1">
    <source>
        <dbReference type="Pfam" id="PF07992"/>
    </source>
</evidence>
<dbReference type="InterPro" id="IPR036188">
    <property type="entry name" value="FAD/NAD-bd_sf"/>
</dbReference>
<name>A0A409X5C7_PSICY</name>
<dbReference type="SUPFAM" id="SSF51905">
    <property type="entry name" value="FAD/NAD(P)-binding domain"/>
    <property type="match status" value="1"/>
</dbReference>
<dbReference type="PRINTS" id="PR00411">
    <property type="entry name" value="PNDRDTASEI"/>
</dbReference>
<proteinExistence type="predicted"/>
<dbReference type="Pfam" id="PF07992">
    <property type="entry name" value="Pyr_redox_2"/>
    <property type="match status" value="1"/>
</dbReference>
<dbReference type="Gene3D" id="3.50.50.60">
    <property type="entry name" value="FAD/NAD(P)-binding domain"/>
    <property type="match status" value="2"/>
</dbReference>